<sequence>MNRVIAARSPEVLSLSQAFCSAAVGLGTGTTGGTSALGEVRPVGSAPIPGASLRTRLTPSIAGAAGVASLASCTRARSA</sequence>
<protein>
    <submittedName>
        <fullName evidence="1">Uncharacterized protein</fullName>
    </submittedName>
</protein>
<proteinExistence type="predicted"/>
<comment type="caution">
    <text evidence="1">The sequence shown here is derived from an EMBL/GenBank/DDBJ whole genome shotgun (WGS) entry which is preliminary data.</text>
</comment>
<dbReference type="EMBL" id="BPRB01000361">
    <property type="protein sequence ID" value="GJE62625.1"/>
    <property type="molecule type" value="Genomic_DNA"/>
</dbReference>
<reference evidence="1" key="2">
    <citation type="submission" date="2021-08" db="EMBL/GenBank/DDBJ databases">
        <authorList>
            <person name="Tani A."/>
            <person name="Ola A."/>
            <person name="Ogura Y."/>
            <person name="Katsura K."/>
            <person name="Hayashi T."/>
        </authorList>
    </citation>
    <scope>NUCLEOTIDE SEQUENCE</scope>
    <source>
        <strain evidence="1">DSM 23632</strain>
    </source>
</reference>
<evidence type="ECO:0000313" key="1">
    <source>
        <dbReference type="EMBL" id="GJE62625.1"/>
    </source>
</evidence>
<reference evidence="1" key="1">
    <citation type="journal article" date="2021" name="Front. Microbiol.">
        <title>Comprehensive Comparative Genomics and Phenotyping of Methylobacterium Species.</title>
        <authorList>
            <person name="Alessa O."/>
            <person name="Ogura Y."/>
            <person name="Fujitani Y."/>
            <person name="Takami H."/>
            <person name="Hayashi T."/>
            <person name="Sahin N."/>
            <person name="Tani A."/>
        </authorList>
    </citation>
    <scope>NUCLEOTIDE SEQUENCE</scope>
    <source>
        <strain evidence="1">DSM 23632</strain>
    </source>
</reference>
<accession>A0ABQ4U8X9</accession>
<name>A0ABQ4U8X9_9HYPH</name>
<gene>
    <name evidence="1" type="ORF">MPOCJGCO_4758</name>
</gene>
<dbReference type="Proteomes" id="UP001055057">
    <property type="component" value="Unassembled WGS sequence"/>
</dbReference>
<organism evidence="1 2">
    <name type="scientific">Methylobacterium trifolii</name>
    <dbReference type="NCBI Taxonomy" id="1003092"/>
    <lineage>
        <taxon>Bacteria</taxon>
        <taxon>Pseudomonadati</taxon>
        <taxon>Pseudomonadota</taxon>
        <taxon>Alphaproteobacteria</taxon>
        <taxon>Hyphomicrobiales</taxon>
        <taxon>Methylobacteriaceae</taxon>
        <taxon>Methylobacterium</taxon>
    </lineage>
</organism>
<keyword evidence="2" id="KW-1185">Reference proteome</keyword>
<evidence type="ECO:0000313" key="2">
    <source>
        <dbReference type="Proteomes" id="UP001055057"/>
    </source>
</evidence>